<keyword evidence="6" id="KW-1185">Reference proteome</keyword>
<dbReference type="PANTHER" id="PTHR45138">
    <property type="entry name" value="REGULATORY COMPONENTS OF SENSORY TRANSDUCTION SYSTEM"/>
    <property type="match status" value="1"/>
</dbReference>
<dbReference type="NCBIfam" id="TIGR00254">
    <property type="entry name" value="GGDEF"/>
    <property type="match status" value="1"/>
</dbReference>
<name>A0ABR7UC11_9BRAD</name>
<dbReference type="EMBL" id="JAATTO010000037">
    <property type="protein sequence ID" value="MBC9981438.1"/>
    <property type="molecule type" value="Genomic_DNA"/>
</dbReference>
<dbReference type="SUPFAM" id="SSF55073">
    <property type="entry name" value="Nucleotide cyclase"/>
    <property type="match status" value="1"/>
</dbReference>
<dbReference type="CDD" id="cd01949">
    <property type="entry name" value="GGDEF"/>
    <property type="match status" value="1"/>
</dbReference>
<evidence type="ECO:0000256" key="1">
    <source>
        <dbReference type="ARBA" id="ARBA00012528"/>
    </source>
</evidence>
<evidence type="ECO:0000313" key="6">
    <source>
        <dbReference type="Proteomes" id="UP000639516"/>
    </source>
</evidence>
<dbReference type="InterPro" id="IPR043128">
    <property type="entry name" value="Rev_trsase/Diguanyl_cyclase"/>
</dbReference>
<feature type="domain" description="GGDEF" evidence="4">
    <location>
        <begin position="109"/>
        <end position="241"/>
    </location>
</feature>
<dbReference type="EC" id="2.7.7.65" evidence="1"/>
<feature type="region of interest" description="Disordered" evidence="3">
    <location>
        <begin position="1"/>
        <end position="57"/>
    </location>
</feature>
<dbReference type="Pfam" id="PF00990">
    <property type="entry name" value="GGDEF"/>
    <property type="match status" value="1"/>
</dbReference>
<dbReference type="InterPro" id="IPR029787">
    <property type="entry name" value="Nucleotide_cyclase"/>
</dbReference>
<feature type="compositionally biased region" description="Basic and acidic residues" evidence="3">
    <location>
        <begin position="45"/>
        <end position="55"/>
    </location>
</feature>
<dbReference type="SMART" id="SM00267">
    <property type="entry name" value="GGDEF"/>
    <property type="match status" value="1"/>
</dbReference>
<dbReference type="Gene3D" id="3.30.70.270">
    <property type="match status" value="1"/>
</dbReference>
<dbReference type="Proteomes" id="UP000639516">
    <property type="component" value="Unassembled WGS sequence"/>
</dbReference>
<dbReference type="PROSITE" id="PS50887">
    <property type="entry name" value="GGDEF"/>
    <property type="match status" value="1"/>
</dbReference>
<comment type="catalytic activity">
    <reaction evidence="2">
        <text>2 GTP = 3',3'-c-di-GMP + 2 diphosphate</text>
        <dbReference type="Rhea" id="RHEA:24898"/>
        <dbReference type="ChEBI" id="CHEBI:33019"/>
        <dbReference type="ChEBI" id="CHEBI:37565"/>
        <dbReference type="ChEBI" id="CHEBI:58805"/>
        <dbReference type="EC" id="2.7.7.65"/>
    </reaction>
</comment>
<feature type="compositionally biased region" description="Basic residues" evidence="3">
    <location>
        <begin position="1"/>
        <end position="16"/>
    </location>
</feature>
<evidence type="ECO:0000259" key="4">
    <source>
        <dbReference type="PROSITE" id="PS50887"/>
    </source>
</evidence>
<comment type="caution">
    <text evidence="5">The sequence shown here is derived from an EMBL/GenBank/DDBJ whole genome shotgun (WGS) entry which is preliminary data.</text>
</comment>
<dbReference type="PANTHER" id="PTHR45138:SF9">
    <property type="entry name" value="DIGUANYLATE CYCLASE DGCM-RELATED"/>
    <property type="match status" value="1"/>
</dbReference>
<organism evidence="5 6">
    <name type="scientific">Bradyrhizobium campsiandrae</name>
    <dbReference type="NCBI Taxonomy" id="1729892"/>
    <lineage>
        <taxon>Bacteria</taxon>
        <taxon>Pseudomonadati</taxon>
        <taxon>Pseudomonadota</taxon>
        <taxon>Alphaproteobacteria</taxon>
        <taxon>Hyphomicrobiales</taxon>
        <taxon>Nitrobacteraceae</taxon>
        <taxon>Bradyrhizobium</taxon>
    </lineage>
</organism>
<reference evidence="5 6" key="1">
    <citation type="journal article" date="2020" name="Arch. Microbiol.">
        <title>Bradyrhizobium campsiandrae sp. nov., a nitrogen-fixing bacterial strain isolated from a native leguminous tree from the Amazon adapted to flooded conditions.</title>
        <authorList>
            <person name="Cabral Michel D."/>
            <person name="Martins da Costa E."/>
            <person name="Azarias Guimaraes A."/>
            <person name="Soares de Carvalho T."/>
            <person name="Santos de Castro Caputo P."/>
            <person name="Willems A."/>
            <person name="de Souza Moreira F.M."/>
        </authorList>
    </citation>
    <scope>NUCLEOTIDE SEQUENCE [LARGE SCALE GENOMIC DNA]</scope>
    <source>
        <strain evidence="6">INPA 384B</strain>
    </source>
</reference>
<proteinExistence type="predicted"/>
<gene>
    <name evidence="5" type="ORF">HA482_24845</name>
</gene>
<sequence>MKKPKRATAAKAKNGRKTSGGRTKTAPKRAVAPPRMSVAGAAKTAGKDSSKDRSKATIRGLRTKLTQALRRVAELEAAADTDFLLDIPNRRGFERELQRALAYMKRYHASGALIVLDVDRLKPINDSFGHAAGDEVLKAIAATLRRQIRASDVVGRLGGDEFALLLWNLSETDAKAKAAIFEQAIDELSFVFRGQHVTAGASAGVALLGAQSDPVRALEEADAAMYVRKAHRRHEPRIRLVSS</sequence>
<protein>
    <recommendedName>
        <fullName evidence="1">diguanylate cyclase</fullName>
        <ecNumber evidence="1">2.7.7.65</ecNumber>
    </recommendedName>
</protein>
<evidence type="ECO:0000256" key="2">
    <source>
        <dbReference type="ARBA" id="ARBA00034247"/>
    </source>
</evidence>
<dbReference type="InterPro" id="IPR050469">
    <property type="entry name" value="Diguanylate_Cyclase"/>
</dbReference>
<dbReference type="InterPro" id="IPR000160">
    <property type="entry name" value="GGDEF_dom"/>
</dbReference>
<accession>A0ABR7UC11</accession>
<evidence type="ECO:0000256" key="3">
    <source>
        <dbReference type="SAM" id="MobiDB-lite"/>
    </source>
</evidence>
<evidence type="ECO:0000313" key="5">
    <source>
        <dbReference type="EMBL" id="MBC9981438.1"/>
    </source>
</evidence>